<protein>
    <recommendedName>
        <fullName evidence="7">Integrase-like protein</fullName>
    </recommendedName>
</protein>
<name>I2BFV1_9VIRU</name>
<accession>I2BFV1</accession>
<evidence type="ECO:0000313" key="2">
    <source>
        <dbReference type="EMBL" id="AMZ04950.1"/>
    </source>
</evidence>
<evidence type="ECO:0000313" key="1">
    <source>
        <dbReference type="EMBL" id="AFJ52404.1"/>
    </source>
</evidence>
<reference evidence="5 6" key="2">
    <citation type="submission" date="2015-11" db="EMBL/GenBank/DDBJ databases">
        <authorList>
            <person name="Horvath B."/>
        </authorList>
    </citation>
    <scope>NUCLEOTIDE SEQUENCE [LARGE SCALE GENOMIC DNA]</scope>
</reference>
<evidence type="ECO:0008006" key="7">
    <source>
        <dbReference type="Google" id="ProtNLM"/>
    </source>
</evidence>
<dbReference type="Proteomes" id="UP000149504">
    <property type="component" value="Segment"/>
</dbReference>
<dbReference type="GeneID" id="12977890"/>
<dbReference type="Proteomes" id="UP000118593">
    <property type="component" value="Segment"/>
</dbReference>
<reference evidence="2" key="3">
    <citation type="journal article" date="2016" name="Infect. Genet. Evol.">
        <title>Whole genome sequencing and phylogenetic characterization of brown bullhead (Ameiurus nebulosus) origin ranavirus strains from independent disease outbreaks.</title>
        <authorList>
            <person name="Feher E."/>
            <person name="Doszpoly A."/>
            <person name="Horvath B."/>
            <person name="Marton S."/>
            <person name="Forro B."/>
            <person name="Farkas S.L."/>
            <person name="Banyai K."/>
            <person name="Juhasz T."/>
        </authorList>
    </citation>
    <scope>NUCLEOTIDE SEQUENCE</scope>
    <source>
        <strain evidence="2">13051/2012</strain>
        <strain evidence="3">14612/2012</strain>
    </source>
</reference>
<organism evidence="1 4">
    <name type="scientific">European catfish virus</name>
    <dbReference type="NCBI Taxonomy" id="84739"/>
    <lineage>
        <taxon>Viruses</taxon>
        <taxon>Varidnaviria</taxon>
        <taxon>Bamfordvirae</taxon>
        <taxon>Nucleocytoviricota</taxon>
        <taxon>Megaviricetes</taxon>
        <taxon>Pimascovirales</taxon>
        <taxon>Pimascovirales incertae sedis</taxon>
        <taxon>Iridoviridae</taxon>
        <taxon>Alphairidovirinae</taxon>
        <taxon>Ranavirus</taxon>
        <taxon>Ranavirus perca1</taxon>
        <taxon>Epizootic haematopoietic necrosis virus</taxon>
    </lineage>
</organism>
<evidence type="ECO:0000313" key="4">
    <source>
        <dbReference type="Proteomes" id="UP000118593"/>
    </source>
</evidence>
<gene>
    <name evidence="1" type="primary">119L</name>
</gene>
<evidence type="ECO:0000313" key="6">
    <source>
        <dbReference type="Proteomes" id="UP000149504"/>
    </source>
</evidence>
<proteinExistence type="predicted"/>
<dbReference type="EMBL" id="JQ724856">
    <property type="protein sequence ID" value="AFJ52404.1"/>
    <property type="molecule type" value="Genomic_DNA"/>
</dbReference>
<dbReference type="OrthoDB" id="7164at10239"/>
<evidence type="ECO:0000313" key="3">
    <source>
        <dbReference type="EMBL" id="AMZ05086.1"/>
    </source>
</evidence>
<dbReference type="EMBL" id="KT989884">
    <property type="protein sequence ID" value="AMZ04950.1"/>
    <property type="molecule type" value="Genomic_DNA"/>
</dbReference>
<dbReference type="EMBL" id="KT989885">
    <property type="protein sequence ID" value="AMZ05086.1"/>
    <property type="molecule type" value="Genomic_DNA"/>
</dbReference>
<dbReference type="Proteomes" id="UP000149128">
    <property type="component" value="Segment"/>
</dbReference>
<dbReference type="RefSeq" id="YP_006347712.1">
    <property type="nucleotide sequence ID" value="NC_017940.1"/>
</dbReference>
<sequence>MLLHLILILKSFLPKRNLAFRYDIVALSLTRKILLKHQPPENVFAALYIDSLHGGRHQIVPGFGKLSCPTLDVGPGLGRFAASHFSERVSQDRQAQGRERWSVLLSQERRGSSGRQPLYSLLPYRPKREGVIGAALCYTSASHSLSPAALLPPVGRGKDRRCGRQVGAAGLLRHVGRGRQFAQLTRGPLGLPRALLEPLTLDPHLLDKGRDVGVGGCHDHQGQEDGLLLHGGSEPVLGPQGVICPAYGRPHSNVHALGHELQHGPLGDPPRLRSGRRLRTFGRAFGIVFQRVSRRRFGGCFGGTSAVPRRNVVQESFNVHDESEKDSRAVCPSRTVRPFQKVSRLSGGERWERNYPLLFGTLCDQLELLGVQ</sequence>
<dbReference type="KEGG" id="vg:12977890"/>
<reference evidence="1 4" key="1">
    <citation type="journal article" date="2012" name="J. Virol.">
        <title>Complete genome sequence of European sheatfish virus.</title>
        <authorList>
            <person name="Lopez-Bueno A."/>
            <person name="Mavian C."/>
            <person name="Alcami A."/>
            <person name="Alejo A."/>
        </authorList>
    </citation>
    <scope>NUCLEOTIDE SEQUENCE [LARGE SCALE GENOMIC DNA]</scope>
    <source>
        <strain evidence="1">Valdeolmos</strain>
    </source>
</reference>
<evidence type="ECO:0000313" key="5">
    <source>
        <dbReference type="Proteomes" id="UP000149128"/>
    </source>
</evidence>